<organism evidence="2 3">
    <name type="scientific">Heterotrigona itama</name>
    <dbReference type="NCBI Taxonomy" id="395501"/>
    <lineage>
        <taxon>Eukaryota</taxon>
        <taxon>Metazoa</taxon>
        <taxon>Ecdysozoa</taxon>
        <taxon>Arthropoda</taxon>
        <taxon>Hexapoda</taxon>
        <taxon>Insecta</taxon>
        <taxon>Pterygota</taxon>
        <taxon>Neoptera</taxon>
        <taxon>Endopterygota</taxon>
        <taxon>Hymenoptera</taxon>
        <taxon>Apocrita</taxon>
        <taxon>Aculeata</taxon>
        <taxon>Apoidea</taxon>
        <taxon>Anthophila</taxon>
        <taxon>Apidae</taxon>
        <taxon>Heterotrigona</taxon>
    </lineage>
</organism>
<evidence type="ECO:0000256" key="1">
    <source>
        <dbReference type="SAM" id="MobiDB-lite"/>
    </source>
</evidence>
<gene>
    <name evidence="2" type="ORF">MHI_LOCUS966165</name>
</gene>
<keyword evidence="3" id="KW-1185">Reference proteome</keyword>
<protein>
    <submittedName>
        <fullName evidence="2">Uncharacterized protein</fullName>
    </submittedName>
</protein>
<feature type="non-terminal residue" evidence="2">
    <location>
        <position position="1"/>
    </location>
</feature>
<reference evidence="2" key="1">
    <citation type="submission" date="2020-07" db="EMBL/GenBank/DDBJ databases">
        <authorList>
            <person name="Nazaruddin N."/>
        </authorList>
    </citation>
    <scope>NUCLEOTIDE SEQUENCE</scope>
</reference>
<sequence length="144" mass="16095">MSFTRQPVEVFRATGKQTPPTRRERKRKTGGDTGGKAKARASVRTNSSVNALPPSTVGLLAKLPNQVSRFHAPVIIACWKVDGSVRPPSEKSKKQRLKLQVELFPTGTQNRMPKQCCRILDSFRFAYTSIICLIIEKILFPQTV</sequence>
<evidence type="ECO:0000313" key="3">
    <source>
        <dbReference type="Proteomes" id="UP000752696"/>
    </source>
</evidence>
<proteinExistence type="predicted"/>
<dbReference type="AlphaFoldDB" id="A0A6V7HIN7"/>
<dbReference type="EMBL" id="CAJDYZ010012830">
    <property type="protein sequence ID" value="CAD1480812.1"/>
    <property type="molecule type" value="Genomic_DNA"/>
</dbReference>
<evidence type="ECO:0000313" key="2">
    <source>
        <dbReference type="EMBL" id="CAD1480812.1"/>
    </source>
</evidence>
<feature type="region of interest" description="Disordered" evidence="1">
    <location>
        <begin position="1"/>
        <end position="49"/>
    </location>
</feature>
<dbReference type="Proteomes" id="UP000752696">
    <property type="component" value="Unassembled WGS sequence"/>
</dbReference>
<feature type="non-terminal residue" evidence="2">
    <location>
        <position position="144"/>
    </location>
</feature>
<comment type="caution">
    <text evidence="2">The sequence shown here is derived from an EMBL/GenBank/DDBJ whole genome shotgun (WGS) entry which is preliminary data.</text>
</comment>
<name>A0A6V7HIN7_9HYME</name>
<accession>A0A6V7HIN7</accession>